<dbReference type="RefSeq" id="XP_070881593.1">
    <property type="nucleotide sequence ID" value="XM_071033855.1"/>
</dbReference>
<evidence type="ECO:0000256" key="1">
    <source>
        <dbReference type="ARBA" id="ARBA00022801"/>
    </source>
</evidence>
<dbReference type="EMBL" id="JBFXLQ010000064">
    <property type="protein sequence ID" value="KAL2862614.1"/>
    <property type="molecule type" value="Genomic_DNA"/>
</dbReference>
<evidence type="ECO:0000259" key="2">
    <source>
        <dbReference type="Pfam" id="PF02018"/>
    </source>
</evidence>
<dbReference type="InterPro" id="IPR008979">
    <property type="entry name" value="Galactose-bd-like_sf"/>
</dbReference>
<evidence type="ECO:0000313" key="3">
    <source>
        <dbReference type="EMBL" id="KAL2862614.1"/>
    </source>
</evidence>
<feature type="domain" description="CBM-cenC" evidence="2">
    <location>
        <begin position="4"/>
        <end position="129"/>
    </location>
</feature>
<proteinExistence type="predicted"/>
<dbReference type="Pfam" id="PF02018">
    <property type="entry name" value="CBM_4_9"/>
    <property type="match status" value="1"/>
</dbReference>
<dbReference type="SUPFAM" id="SSF49785">
    <property type="entry name" value="Galactose-binding domain-like"/>
    <property type="match status" value="1"/>
</dbReference>
<protein>
    <recommendedName>
        <fullName evidence="2">CBM-cenC domain-containing protein</fullName>
    </recommendedName>
</protein>
<comment type="caution">
    <text evidence="3">The sequence shown here is derived from an EMBL/GenBank/DDBJ whole genome shotgun (WGS) entry which is preliminary data.</text>
</comment>
<keyword evidence="4" id="KW-1185">Reference proteome</keyword>
<reference evidence="3 4" key="1">
    <citation type="submission" date="2024-07" db="EMBL/GenBank/DDBJ databases">
        <title>Section-level genome sequencing and comparative genomics of Aspergillus sections Usti and Cavernicolus.</title>
        <authorList>
            <consortium name="Lawrence Berkeley National Laboratory"/>
            <person name="Nybo J.L."/>
            <person name="Vesth T.C."/>
            <person name="Theobald S."/>
            <person name="Frisvad J.C."/>
            <person name="Larsen T.O."/>
            <person name="Kjaerboelling I."/>
            <person name="Rothschild-Mancinelli K."/>
            <person name="Lyhne E.K."/>
            <person name="Kogle M.E."/>
            <person name="Barry K."/>
            <person name="Clum A."/>
            <person name="Na H."/>
            <person name="Ledsgaard L."/>
            <person name="Lin J."/>
            <person name="Lipzen A."/>
            <person name="Kuo A."/>
            <person name="Riley R."/>
            <person name="Mondo S."/>
            <person name="Labutti K."/>
            <person name="Haridas S."/>
            <person name="Pangalinan J."/>
            <person name="Salamov A.A."/>
            <person name="Simmons B.A."/>
            <person name="Magnuson J.K."/>
            <person name="Chen J."/>
            <person name="Drula E."/>
            <person name="Henrissat B."/>
            <person name="Wiebenga A."/>
            <person name="Lubbers R.J."/>
            <person name="Gomes A.C."/>
            <person name="Macurrencykelacurrency M.R."/>
            <person name="Stajich J."/>
            <person name="Grigoriev I.V."/>
            <person name="Mortensen U.H."/>
            <person name="De Vries R.P."/>
            <person name="Baker S.E."/>
            <person name="Andersen M.R."/>
        </authorList>
    </citation>
    <scope>NUCLEOTIDE SEQUENCE [LARGE SCALE GENOMIC DNA]</scope>
    <source>
        <strain evidence="3 4">CBS 449.75</strain>
    </source>
</reference>
<sequence length="154" mass="16623">MPCNVVSNPSFESGLDGWHTNLASAVKIITSDVAYDGNSFVSLDLNTDRPTGDIHTYLYDLDTAKSYDLKVQVRVNGDLPSVNQCTFSVEANDDPAGGVISSDYIWTAGEWIQLNGTYTPSVRDTEFKLAATCHFSGDVQALGAAFDDVILSDC</sequence>
<dbReference type="Proteomes" id="UP001610432">
    <property type="component" value="Unassembled WGS sequence"/>
</dbReference>
<gene>
    <name evidence="3" type="ORF">BJX67DRAFT_385424</name>
</gene>
<dbReference type="GeneID" id="98148927"/>
<keyword evidence="1" id="KW-0378">Hydrolase</keyword>
<accession>A0ABR4LDK1</accession>
<organism evidence="3 4">
    <name type="scientific">Aspergillus lucknowensis</name>
    <dbReference type="NCBI Taxonomy" id="176173"/>
    <lineage>
        <taxon>Eukaryota</taxon>
        <taxon>Fungi</taxon>
        <taxon>Dikarya</taxon>
        <taxon>Ascomycota</taxon>
        <taxon>Pezizomycotina</taxon>
        <taxon>Eurotiomycetes</taxon>
        <taxon>Eurotiomycetidae</taxon>
        <taxon>Eurotiales</taxon>
        <taxon>Aspergillaceae</taxon>
        <taxon>Aspergillus</taxon>
        <taxon>Aspergillus subgen. Nidulantes</taxon>
    </lineage>
</organism>
<dbReference type="Gene3D" id="2.60.120.260">
    <property type="entry name" value="Galactose-binding domain-like"/>
    <property type="match status" value="1"/>
</dbReference>
<dbReference type="InterPro" id="IPR003305">
    <property type="entry name" value="CenC_carb-bd"/>
</dbReference>
<evidence type="ECO:0000313" key="4">
    <source>
        <dbReference type="Proteomes" id="UP001610432"/>
    </source>
</evidence>
<name>A0ABR4LDK1_9EURO</name>